<name>A0ABV1D8M1_9FIRM</name>
<sequence>MAVPEWLERDDCTEIFRADSGASFHGDGERYHVFQYKKETDLGFTLTDSRIPENEAEEIRTITEPLGIPSAYAPDFGQSFSVLKMRGRDDGRNVLFLLFDGKTDKLYVIEDFY</sequence>
<reference evidence="1 2" key="1">
    <citation type="submission" date="2024-03" db="EMBL/GenBank/DDBJ databases">
        <title>Human intestinal bacterial collection.</title>
        <authorList>
            <person name="Pauvert C."/>
            <person name="Hitch T.C.A."/>
            <person name="Clavel T."/>
        </authorList>
    </citation>
    <scope>NUCLEOTIDE SEQUENCE [LARGE SCALE GENOMIC DNA]</scope>
    <source>
        <strain evidence="1 2">CLA-SR-H021</strain>
    </source>
</reference>
<proteinExistence type="predicted"/>
<accession>A0ABV1D8M1</accession>
<gene>
    <name evidence="1" type="ORF">WMQ36_17350</name>
</gene>
<organism evidence="1 2">
    <name type="scientific">Enterocloster hominis</name>
    <name type="common">ex Hitch et al. 2024</name>
    <dbReference type="NCBI Taxonomy" id="1917870"/>
    <lineage>
        <taxon>Bacteria</taxon>
        <taxon>Bacillati</taxon>
        <taxon>Bacillota</taxon>
        <taxon>Clostridia</taxon>
        <taxon>Lachnospirales</taxon>
        <taxon>Lachnospiraceae</taxon>
        <taxon>Enterocloster</taxon>
    </lineage>
</organism>
<evidence type="ECO:0000313" key="1">
    <source>
        <dbReference type="EMBL" id="MEQ2426740.1"/>
    </source>
</evidence>
<evidence type="ECO:0000313" key="2">
    <source>
        <dbReference type="Proteomes" id="UP001454086"/>
    </source>
</evidence>
<dbReference type="EMBL" id="JBBMFM010000073">
    <property type="protein sequence ID" value="MEQ2426740.1"/>
    <property type="molecule type" value="Genomic_DNA"/>
</dbReference>
<dbReference type="Proteomes" id="UP001454086">
    <property type="component" value="Unassembled WGS sequence"/>
</dbReference>
<keyword evidence="2" id="KW-1185">Reference proteome</keyword>
<comment type="caution">
    <text evidence="1">The sequence shown here is derived from an EMBL/GenBank/DDBJ whole genome shotgun (WGS) entry which is preliminary data.</text>
</comment>
<protein>
    <recommendedName>
        <fullName evidence="3">Beta-lactamase-inhibitor-like PepSY-like domain-containing protein</fullName>
    </recommendedName>
</protein>
<dbReference type="RefSeq" id="WP_349118399.1">
    <property type="nucleotide sequence ID" value="NZ_JBBMFM010000073.1"/>
</dbReference>
<evidence type="ECO:0008006" key="3">
    <source>
        <dbReference type="Google" id="ProtNLM"/>
    </source>
</evidence>